<dbReference type="InterPro" id="IPR051916">
    <property type="entry name" value="GPI-anchor_lipid_remodeler"/>
</dbReference>
<keyword evidence="3" id="KW-0255">Endonuclease</keyword>
<dbReference type="PANTHER" id="PTHR14859">
    <property type="entry name" value="CALCOFLUOR WHITE HYPERSENSITIVE PROTEIN PRECURSOR"/>
    <property type="match status" value="1"/>
</dbReference>
<dbReference type="Pfam" id="PF03372">
    <property type="entry name" value="Exo_endo_phos"/>
    <property type="match status" value="1"/>
</dbReference>
<proteinExistence type="predicted"/>
<organism evidence="3 4">
    <name type="scientific">Sediminibacillus albus</name>
    <dbReference type="NCBI Taxonomy" id="407036"/>
    <lineage>
        <taxon>Bacteria</taxon>
        <taxon>Bacillati</taxon>
        <taxon>Bacillota</taxon>
        <taxon>Bacilli</taxon>
        <taxon>Bacillales</taxon>
        <taxon>Bacillaceae</taxon>
        <taxon>Sediminibacillus</taxon>
    </lineage>
</organism>
<dbReference type="EMBL" id="FNFL01000002">
    <property type="protein sequence ID" value="SDJ98581.1"/>
    <property type="molecule type" value="Genomic_DNA"/>
</dbReference>
<keyword evidence="3" id="KW-0378">Hydrolase</keyword>
<dbReference type="GO" id="GO:0004527">
    <property type="term" value="F:exonuclease activity"/>
    <property type="evidence" value="ECO:0007669"/>
    <property type="project" value="UniProtKB-KW"/>
</dbReference>
<dbReference type="Gene3D" id="3.60.10.10">
    <property type="entry name" value="Endonuclease/exonuclease/phosphatase"/>
    <property type="match status" value="1"/>
</dbReference>
<dbReference type="GO" id="GO:0006506">
    <property type="term" value="P:GPI anchor biosynthetic process"/>
    <property type="evidence" value="ECO:0007669"/>
    <property type="project" value="TreeGrafter"/>
</dbReference>
<evidence type="ECO:0000313" key="4">
    <source>
        <dbReference type="Proteomes" id="UP000198694"/>
    </source>
</evidence>
<feature type="domain" description="Endonuclease/exonuclease/phosphatase" evidence="2">
    <location>
        <begin position="41"/>
        <end position="270"/>
    </location>
</feature>
<gene>
    <name evidence="3" type="ORF">SAMN05216243_1443</name>
</gene>
<sequence>MKKKLLFCLVALLAFTITPTSIAAAQSDLSTPAKDVTIKVMTYNIHTGIGTDGNYDLDRIAETIQESDAEVVALQEVDVHWAWRSNFDNQLAYLAEKLDMHAFFAPIYDQDPLNVGEPRRQFGVAVLSKHPILEAENREITRLSTQDSNPDPALAPGFADVRINAKGAKFSFYVTHLDYRADPLVREMQVEDMLNIMPETESVILAGDMNAAPDAPELQPLFQRLQDVWTGEGGWTYPAVSPQKRIDYILASSNLTVSNTEVIQTNVSDHLPVISKITLPRGR</sequence>
<dbReference type="OrthoDB" id="155529at2"/>
<keyword evidence="1" id="KW-0732">Signal</keyword>
<dbReference type="STRING" id="407036.SAMN05216243_1443"/>
<dbReference type="PANTHER" id="PTHR14859:SF15">
    <property type="entry name" value="ENDONUCLEASE_EXONUCLEASE_PHOSPHATASE DOMAIN-CONTAINING PROTEIN"/>
    <property type="match status" value="1"/>
</dbReference>
<feature type="chain" id="PRO_5011455670" evidence="1">
    <location>
        <begin position="24"/>
        <end position="283"/>
    </location>
</feature>
<keyword evidence="3" id="KW-0540">Nuclease</keyword>
<dbReference type="InterPro" id="IPR005135">
    <property type="entry name" value="Endo/exonuclease/phosphatase"/>
</dbReference>
<accession>A0A1G8Y753</accession>
<reference evidence="3 4" key="1">
    <citation type="submission" date="2016-10" db="EMBL/GenBank/DDBJ databases">
        <authorList>
            <person name="de Groot N.N."/>
        </authorList>
    </citation>
    <scope>NUCLEOTIDE SEQUENCE [LARGE SCALE GENOMIC DNA]</scope>
    <source>
        <strain evidence="3 4">CGMCC 1.6502</strain>
    </source>
</reference>
<dbReference type="SUPFAM" id="SSF56219">
    <property type="entry name" value="DNase I-like"/>
    <property type="match status" value="1"/>
</dbReference>
<keyword evidence="3" id="KW-0269">Exonuclease</keyword>
<dbReference type="Proteomes" id="UP000198694">
    <property type="component" value="Unassembled WGS sequence"/>
</dbReference>
<evidence type="ECO:0000313" key="3">
    <source>
        <dbReference type="EMBL" id="SDJ98581.1"/>
    </source>
</evidence>
<dbReference type="InterPro" id="IPR036691">
    <property type="entry name" value="Endo/exonu/phosph_ase_sf"/>
</dbReference>
<evidence type="ECO:0000256" key="1">
    <source>
        <dbReference type="SAM" id="SignalP"/>
    </source>
</evidence>
<dbReference type="GO" id="GO:0004519">
    <property type="term" value="F:endonuclease activity"/>
    <property type="evidence" value="ECO:0007669"/>
    <property type="project" value="UniProtKB-KW"/>
</dbReference>
<keyword evidence="4" id="KW-1185">Reference proteome</keyword>
<dbReference type="AlphaFoldDB" id="A0A1G8Y753"/>
<protein>
    <submittedName>
        <fullName evidence="3">Metal-dependent hydrolase, endonuclease/exonuclease/phosphatase family</fullName>
    </submittedName>
</protein>
<name>A0A1G8Y753_9BACI</name>
<evidence type="ECO:0000259" key="2">
    <source>
        <dbReference type="Pfam" id="PF03372"/>
    </source>
</evidence>
<dbReference type="GO" id="GO:0016020">
    <property type="term" value="C:membrane"/>
    <property type="evidence" value="ECO:0007669"/>
    <property type="project" value="GOC"/>
</dbReference>
<dbReference type="RefSeq" id="WP_093212549.1">
    <property type="nucleotide sequence ID" value="NZ_FNFL01000002.1"/>
</dbReference>
<feature type="signal peptide" evidence="1">
    <location>
        <begin position="1"/>
        <end position="23"/>
    </location>
</feature>